<dbReference type="InterPro" id="IPR001810">
    <property type="entry name" value="F-box_dom"/>
</dbReference>
<reference evidence="2 3" key="1">
    <citation type="journal article" date="2018" name="BMC Genomics">
        <title>The genome of Naegleria lovaniensis, the basis for a comparative approach to unravel pathogenicity factors of the human pathogenic amoeba N. fowleri.</title>
        <authorList>
            <person name="Liechti N."/>
            <person name="Schurch N."/>
            <person name="Bruggmann R."/>
            <person name="Wittwer M."/>
        </authorList>
    </citation>
    <scope>NUCLEOTIDE SEQUENCE [LARGE SCALE GENOMIC DNA]</scope>
    <source>
        <strain evidence="2 3">ATCC 30569</strain>
    </source>
</reference>
<dbReference type="Proteomes" id="UP000816034">
    <property type="component" value="Unassembled WGS sequence"/>
</dbReference>
<evidence type="ECO:0000259" key="1">
    <source>
        <dbReference type="PROSITE" id="PS50181"/>
    </source>
</evidence>
<evidence type="ECO:0000313" key="3">
    <source>
        <dbReference type="Proteomes" id="UP000816034"/>
    </source>
</evidence>
<dbReference type="AlphaFoldDB" id="A0AA88KBC8"/>
<proteinExistence type="predicted"/>
<sequence length="389" mass="45119">MKRKQSPNTTHNASEKIPLETTPFRKCAKIDDPCQMTLDQMHPMELKQFIEMCSKILRRKMLKLISELPDEIVLLILSFLSPVERIFKGPLYCCKQWNACIMNHENLWKTLWECLFSTTCKPYDPAMKPYLVQRARCFSNKCEITYWKCTFDNGTPSSEDVGVIIGEKGSDLVVSESESHEDNTSDDDHDETIKYDEIQKTKNLNIEKDSLMTTFASQFYILTKNPEIKYVLAEQGCGGAYSGTTLLLIDHLEGVYFPPNKTTFFHFTIMADFEEVDVSSDEYCYSFNVTLLVTLPDSSNNPITLISNNKIIEPHVKQLVTEHLQLSNDELVIPEHGWKRKKNMIPTDEIGWFKQWLQNFSFFDSSFVVDRLKVVENEQNDMEEEEEED</sequence>
<evidence type="ECO:0000313" key="2">
    <source>
        <dbReference type="EMBL" id="KAG2372995.1"/>
    </source>
</evidence>
<keyword evidence="3" id="KW-1185">Reference proteome</keyword>
<feature type="domain" description="F-box" evidence="1">
    <location>
        <begin position="62"/>
        <end position="111"/>
    </location>
</feature>
<gene>
    <name evidence="2" type="ORF">C9374_012938</name>
</gene>
<dbReference type="EMBL" id="PYSW02000062">
    <property type="protein sequence ID" value="KAG2372995.1"/>
    <property type="molecule type" value="Genomic_DNA"/>
</dbReference>
<accession>A0AA88KBC8</accession>
<dbReference type="Pfam" id="PF00646">
    <property type="entry name" value="F-box"/>
    <property type="match status" value="1"/>
</dbReference>
<name>A0AA88KBC8_NAELO</name>
<dbReference type="Gene3D" id="1.20.1280.50">
    <property type="match status" value="1"/>
</dbReference>
<organism evidence="2 3">
    <name type="scientific">Naegleria lovaniensis</name>
    <name type="common">Amoeba</name>
    <dbReference type="NCBI Taxonomy" id="51637"/>
    <lineage>
        <taxon>Eukaryota</taxon>
        <taxon>Discoba</taxon>
        <taxon>Heterolobosea</taxon>
        <taxon>Tetramitia</taxon>
        <taxon>Eutetramitia</taxon>
        <taxon>Vahlkampfiidae</taxon>
        <taxon>Naegleria</taxon>
    </lineage>
</organism>
<dbReference type="PROSITE" id="PS50181">
    <property type="entry name" value="FBOX"/>
    <property type="match status" value="1"/>
</dbReference>
<dbReference type="GeneID" id="68105392"/>
<dbReference type="RefSeq" id="XP_044542169.1">
    <property type="nucleotide sequence ID" value="XM_044688760.1"/>
</dbReference>
<dbReference type="SUPFAM" id="SSF81383">
    <property type="entry name" value="F-box domain"/>
    <property type="match status" value="1"/>
</dbReference>
<protein>
    <recommendedName>
        <fullName evidence="1">F-box domain-containing protein</fullName>
    </recommendedName>
</protein>
<comment type="caution">
    <text evidence="2">The sequence shown here is derived from an EMBL/GenBank/DDBJ whole genome shotgun (WGS) entry which is preliminary data.</text>
</comment>
<dbReference type="InterPro" id="IPR036047">
    <property type="entry name" value="F-box-like_dom_sf"/>
</dbReference>